<feature type="compositionally biased region" description="Low complexity" evidence="1">
    <location>
        <begin position="1416"/>
        <end position="1432"/>
    </location>
</feature>
<feature type="compositionally biased region" description="Basic and acidic residues" evidence="1">
    <location>
        <begin position="891"/>
        <end position="915"/>
    </location>
</feature>
<feature type="compositionally biased region" description="Polar residues" evidence="1">
    <location>
        <begin position="137"/>
        <end position="166"/>
    </location>
</feature>
<feature type="region of interest" description="Disordered" evidence="1">
    <location>
        <begin position="717"/>
        <end position="864"/>
    </location>
</feature>
<organism evidence="2 3">
    <name type="scientific">Linnemannia exigua</name>
    <dbReference type="NCBI Taxonomy" id="604196"/>
    <lineage>
        <taxon>Eukaryota</taxon>
        <taxon>Fungi</taxon>
        <taxon>Fungi incertae sedis</taxon>
        <taxon>Mucoromycota</taxon>
        <taxon>Mortierellomycotina</taxon>
        <taxon>Mortierellomycetes</taxon>
        <taxon>Mortierellales</taxon>
        <taxon>Mortierellaceae</taxon>
        <taxon>Linnemannia</taxon>
    </lineage>
</organism>
<feature type="compositionally biased region" description="Low complexity" evidence="1">
    <location>
        <begin position="1378"/>
        <end position="1406"/>
    </location>
</feature>
<feature type="compositionally biased region" description="Basic and acidic residues" evidence="1">
    <location>
        <begin position="503"/>
        <end position="565"/>
    </location>
</feature>
<feature type="compositionally biased region" description="Low complexity" evidence="1">
    <location>
        <begin position="1311"/>
        <end position="1320"/>
    </location>
</feature>
<feature type="compositionally biased region" description="Basic and acidic residues" evidence="1">
    <location>
        <begin position="754"/>
        <end position="765"/>
    </location>
</feature>
<evidence type="ECO:0000313" key="2">
    <source>
        <dbReference type="EMBL" id="KAG0280039.1"/>
    </source>
</evidence>
<evidence type="ECO:0008006" key="4">
    <source>
        <dbReference type="Google" id="ProtNLM"/>
    </source>
</evidence>
<feature type="region of interest" description="Disordered" evidence="1">
    <location>
        <begin position="990"/>
        <end position="1018"/>
    </location>
</feature>
<feature type="compositionally biased region" description="Basic and acidic residues" evidence="1">
    <location>
        <begin position="322"/>
        <end position="347"/>
    </location>
</feature>
<feature type="compositionally biased region" description="Low complexity" evidence="1">
    <location>
        <begin position="36"/>
        <end position="74"/>
    </location>
</feature>
<protein>
    <recommendedName>
        <fullName evidence="4">BAT2 N-terminal domain-containing protein</fullName>
    </recommendedName>
</protein>
<gene>
    <name evidence="2" type="ORF">BGZ95_011483</name>
</gene>
<feature type="compositionally biased region" description="Basic and acidic residues" evidence="1">
    <location>
        <begin position="471"/>
        <end position="481"/>
    </location>
</feature>
<name>A0AAD4H978_9FUNG</name>
<feature type="compositionally biased region" description="Basic and acidic residues" evidence="1">
    <location>
        <begin position="599"/>
        <end position="620"/>
    </location>
</feature>
<feature type="compositionally biased region" description="Polar residues" evidence="1">
    <location>
        <begin position="687"/>
        <end position="697"/>
    </location>
</feature>
<sequence>MSRGGSNTRGKSNGAKVSAPVPMNLPSRRHEKGGHDVSLVSSGSSWGSPSAVSTAVLGSTSSASSSPTADGTSPLLTTASQGQGGDSPKPDAQAGSPFQKAAPRAWGTVAQTSESNLAEYPTAAEAAKKLQEHQGEHQGNGNLQHHTSISNSNSGTKPSTAITTSGEPMAKTVSAMSGGDNWDEADDDEGVDFLNAAAIEFADGSVVVAAAVAQKIDTPEEAESQQPAKSQKAAISQQPTTSHQPTESHTQEERVVERGDVGFDRSLPNRTQPATGHSLYQPNHEQGSRYGSHDRSQASSWQGGPTDRRLSSDRSPGYHPNQRRESFGNRDHSGPPRRDSYDRREPPNRSGSYSRERDMPYRENDFGPDRRRSHDRQAPGSDRFSDRPQRDFQLLSRPKDGPFDRSGHFSQGPHPHAHSGPYDRSGLSDRTGPLDRVDTHHRMGPHDVAPSGHRGFGHHQQPVEHGQYDPPRLKDGHDSRLGGHPHMGPQGVVEYDRPAQVTEEQREAMKHAAEEARRRRQEEEARIEESKARARARADELFKKSEEARLAKEKEERDAKEREEQAEFGNPAERPHMLELNDEEQKDALAKWQALPGRLAKEDADRVAQTRERRRIEEAQKALAANSTAAAATSATSLTSVSATSTTPVVGPWRRGQPLTPKAKTEIESKADSTITPAKKDEKAAETSKTASPSTHGVVNEPRVEQLDKVMHRIEESFQSRGNSVQAMEANMKRPADGAEQISLSSAPTTSAGDSDKTAYTDRDTLASSTLESAPIKEKVRNAKASRAEKNNGDSSSWRKDDVKGATAKEGSAVTGNHGSKISADGSKVLNGTAAVGPRPVGNGRMSRSAAAAAYSKGNYPAKANGLRGAAKIADITKIHARLSLQSAGDQKLEPSDKDGAEGKSDQSAKTKGELTKSGASTKRNSLSASTASTIFPDNVEKAARNRGSMSFMVDSEIDLPISSDINAHDGVSAKTSLDAPVAVDNLDEPSKQTWNHIPDPQDQQPKAEMHPHPVTPQSMDMLPAGTSTHMFDPSGNRAPSQHGQHIWGGSTGVESTSQGGGPHAVMMAAPGVSGPPHPPQSYPVMMPPPYYIQGYHQPPFFYQRPMAPAPHMNAFPGTAIPPPFGAVPLSSADARGSPEMANQALTAVTTGSSDLQNDVSNQAAASPSNSILGPHHWLPRFSVAGDAPPQQAIVSAGPFMVPPPIPQQAQANIMAAANINRVPQPRPYGHHPHQMMHQQPLPPHSLKHPGRVQTSSPASLESSFQEGSGSPTAADGWNSPATLTSSSSTSTSPASSGGRNHGPGQIHSWAPGVGRAAPMGGAGGSPSGGYGNYQPMPHHMHPNSGRGGRGGYGNYHPARDYRPRGGYVGHVNQSHLQGHPSSYSYSHHQQHGGQPVGVSSGVSGSIDTTSSHVNQQHSQQQHPQHLASPQAPRVPHSAVATPASSNPLPF</sequence>
<feature type="compositionally biased region" description="Low complexity" evidence="1">
    <location>
        <begin position="622"/>
        <end position="647"/>
    </location>
</feature>
<feature type="compositionally biased region" description="Basic and acidic residues" evidence="1">
    <location>
        <begin position="397"/>
        <end position="407"/>
    </location>
</feature>
<feature type="compositionally biased region" description="Low complexity" evidence="1">
    <location>
        <begin position="1280"/>
        <end position="1297"/>
    </location>
</feature>
<evidence type="ECO:0000256" key="1">
    <source>
        <dbReference type="SAM" id="MobiDB-lite"/>
    </source>
</evidence>
<feature type="region of interest" description="Disordered" evidence="1">
    <location>
        <begin position="884"/>
        <end position="929"/>
    </location>
</feature>
<evidence type="ECO:0000313" key="3">
    <source>
        <dbReference type="Proteomes" id="UP001194580"/>
    </source>
</evidence>
<feature type="compositionally biased region" description="Polar residues" evidence="1">
    <location>
        <begin position="1253"/>
        <end position="1272"/>
    </location>
</feature>
<feature type="compositionally biased region" description="Basic and acidic residues" evidence="1">
    <location>
        <begin position="432"/>
        <end position="445"/>
    </location>
</feature>
<feature type="compositionally biased region" description="Basic and acidic residues" evidence="1">
    <location>
        <begin position="249"/>
        <end position="263"/>
    </location>
</feature>
<feature type="compositionally biased region" description="Basic and acidic residues" evidence="1">
    <location>
        <begin position="775"/>
        <end position="804"/>
    </location>
</feature>
<feature type="compositionally biased region" description="Polar residues" evidence="1">
    <location>
        <begin position="1"/>
        <end position="11"/>
    </location>
</feature>
<feature type="compositionally biased region" description="Polar residues" evidence="1">
    <location>
        <begin position="268"/>
        <end position="285"/>
    </location>
</feature>
<feature type="region of interest" description="Disordered" evidence="1">
    <location>
        <begin position="1"/>
        <end position="188"/>
    </location>
</feature>
<proteinExistence type="predicted"/>
<dbReference type="Proteomes" id="UP001194580">
    <property type="component" value="Unassembled WGS sequence"/>
</dbReference>
<feature type="region of interest" description="Disordered" evidence="1">
    <location>
        <begin position="1152"/>
        <end position="1172"/>
    </location>
</feature>
<feature type="compositionally biased region" description="Polar residues" evidence="1">
    <location>
        <begin position="224"/>
        <end position="248"/>
    </location>
</feature>
<keyword evidence="3" id="KW-1185">Reference proteome</keyword>
<feature type="compositionally biased region" description="Polar residues" evidence="1">
    <location>
        <begin position="742"/>
        <end position="753"/>
    </location>
</feature>
<feature type="compositionally biased region" description="Polar residues" evidence="1">
    <location>
        <begin position="918"/>
        <end position="929"/>
    </location>
</feature>
<feature type="region of interest" description="Disordered" evidence="1">
    <location>
        <begin position="1223"/>
        <end position="1451"/>
    </location>
</feature>
<dbReference type="EMBL" id="JAAAIL010000087">
    <property type="protein sequence ID" value="KAG0280039.1"/>
    <property type="molecule type" value="Genomic_DNA"/>
</dbReference>
<reference evidence="2" key="1">
    <citation type="journal article" date="2020" name="Fungal Divers.">
        <title>Resolving the Mortierellaceae phylogeny through synthesis of multi-gene phylogenetics and phylogenomics.</title>
        <authorList>
            <person name="Vandepol N."/>
            <person name="Liber J."/>
            <person name="Desiro A."/>
            <person name="Na H."/>
            <person name="Kennedy M."/>
            <person name="Barry K."/>
            <person name="Grigoriev I.V."/>
            <person name="Miller A.N."/>
            <person name="O'Donnell K."/>
            <person name="Stajich J.E."/>
            <person name="Bonito G."/>
        </authorList>
    </citation>
    <scope>NUCLEOTIDE SEQUENCE</scope>
    <source>
        <strain evidence="2">NRRL 28262</strain>
    </source>
</reference>
<accession>A0AAD4H978</accession>
<comment type="caution">
    <text evidence="2">The sequence shown here is derived from an EMBL/GenBank/DDBJ whole genome shotgun (WGS) entry which is preliminary data.</text>
</comment>
<feature type="compositionally biased region" description="Basic and acidic residues" evidence="1">
    <location>
        <begin position="126"/>
        <end position="136"/>
    </location>
</feature>
<feature type="region of interest" description="Disordered" evidence="1">
    <location>
        <begin position="217"/>
        <end position="705"/>
    </location>
</feature>
<feature type="compositionally biased region" description="Basic and acidic residues" evidence="1">
    <location>
        <begin position="354"/>
        <end position="390"/>
    </location>
</feature>
<feature type="compositionally biased region" description="Gly residues" evidence="1">
    <location>
        <begin position="1321"/>
        <end position="1332"/>
    </location>
</feature>